<dbReference type="InterPro" id="IPR036880">
    <property type="entry name" value="Kunitz_BPTI_sf"/>
</dbReference>
<dbReference type="EMBL" id="JAWZYT010006174">
    <property type="protein sequence ID" value="KAK4288694.1"/>
    <property type="molecule type" value="Genomic_DNA"/>
</dbReference>
<feature type="domain" description="BPTI/Kunitz inhibitor" evidence="4">
    <location>
        <begin position="259"/>
        <end position="309"/>
    </location>
</feature>
<evidence type="ECO:0000313" key="5">
    <source>
        <dbReference type="EMBL" id="KAK4288694.1"/>
    </source>
</evidence>
<evidence type="ECO:0000256" key="1">
    <source>
        <dbReference type="ARBA" id="ARBA00022690"/>
    </source>
</evidence>
<reference evidence="5" key="1">
    <citation type="submission" date="2023-11" db="EMBL/GenBank/DDBJ databases">
        <title>Genome assemblies of two species of porcelain crab, Petrolisthes cinctipes and Petrolisthes manimaculis (Anomura: Porcellanidae).</title>
        <authorList>
            <person name="Angst P."/>
        </authorList>
    </citation>
    <scope>NUCLEOTIDE SEQUENCE</scope>
    <source>
        <strain evidence="5">PB745_02</strain>
        <tissue evidence="5">Gill</tissue>
    </source>
</reference>
<keyword evidence="1" id="KW-0646">Protease inhibitor</keyword>
<evidence type="ECO:0000256" key="2">
    <source>
        <dbReference type="ARBA" id="ARBA00022900"/>
    </source>
</evidence>
<dbReference type="InterPro" id="IPR050098">
    <property type="entry name" value="TFPI/VKTCI-like"/>
</dbReference>
<dbReference type="AlphaFoldDB" id="A0AAE1TMH2"/>
<proteinExistence type="predicted"/>
<name>A0AAE1TMH2_9EUCA</name>
<dbReference type="SUPFAM" id="SSF57362">
    <property type="entry name" value="BPTI-like"/>
    <property type="match status" value="5"/>
</dbReference>
<dbReference type="InterPro" id="IPR020901">
    <property type="entry name" value="Prtase_inh_Kunz-CS"/>
</dbReference>
<dbReference type="PROSITE" id="PS00280">
    <property type="entry name" value="BPTI_KUNITZ_1"/>
    <property type="match status" value="4"/>
</dbReference>
<feature type="domain" description="BPTI/Kunitz inhibitor" evidence="4">
    <location>
        <begin position="118"/>
        <end position="168"/>
    </location>
</feature>
<dbReference type="SMART" id="SM00131">
    <property type="entry name" value="KU"/>
    <property type="match status" value="5"/>
</dbReference>
<keyword evidence="2" id="KW-0722">Serine protease inhibitor</keyword>
<keyword evidence="3" id="KW-1015">Disulfide bond</keyword>
<evidence type="ECO:0000259" key="4">
    <source>
        <dbReference type="PROSITE" id="PS50279"/>
    </source>
</evidence>
<protein>
    <recommendedName>
        <fullName evidence="4">BPTI/Kunitz inhibitor domain-containing protein</fullName>
    </recommendedName>
</protein>
<dbReference type="InterPro" id="IPR002223">
    <property type="entry name" value="Kunitz_BPTI"/>
</dbReference>
<keyword evidence="6" id="KW-1185">Reference proteome</keyword>
<dbReference type="PANTHER" id="PTHR10083">
    <property type="entry name" value="KUNITZ-TYPE PROTEASE INHIBITOR-RELATED"/>
    <property type="match status" value="1"/>
</dbReference>
<feature type="domain" description="BPTI/Kunitz inhibitor" evidence="4">
    <location>
        <begin position="190"/>
        <end position="240"/>
    </location>
</feature>
<dbReference type="PROSITE" id="PS50279">
    <property type="entry name" value="BPTI_KUNITZ_2"/>
    <property type="match status" value="5"/>
</dbReference>
<dbReference type="Gene3D" id="4.10.410.10">
    <property type="entry name" value="Pancreatic trypsin inhibitor Kunitz domain"/>
    <property type="match status" value="5"/>
</dbReference>
<dbReference type="PRINTS" id="PR00759">
    <property type="entry name" value="BASICPTASE"/>
</dbReference>
<dbReference type="PANTHER" id="PTHR10083:SF374">
    <property type="entry name" value="BPTI_KUNITZ INHIBITOR DOMAIN-CONTAINING PROTEIN"/>
    <property type="match status" value="1"/>
</dbReference>
<dbReference type="FunFam" id="4.10.410.10:FF:000004">
    <property type="entry name" value="Tissue factor pathway inhibitor"/>
    <property type="match status" value="3"/>
</dbReference>
<gene>
    <name evidence="5" type="ORF">Pmani_038287</name>
</gene>
<sequence>MNDSTHGTVLETLNEWFDSWNRSGDSEMNDSTHGTLWCGLGSGVSTLGILVLTLIVGSTVTQTPTSDPSQCLLPKDVGPCQNFNRRYYYNSQTGLCEYFLYGGCLDVTQTSTSDPSQCLLSKDVGPCQNFHPRYYYNSETGQCEYFLYGGCLGNSNNFQTLQDCQAACHNTIITTGSTVTQTPTSDLSQCLLSKDVGPCQNFHPRYYYNSETGQCEYFLYGGCLGNSNNFQTLQDCQAACHNTIITDVTQTPTSDPSQCLLFKDVGPCQNFNRRYYYNSETGLCEYFLYGGCLGNSNNFQTHYECWSACNSIPTVTGSTVTQTPTSDPSQCLLSKDVGPCQNFHPRYYYNSETGQCEYFLYGGCLGNSNNFQTLQDCQTACNTTDPQQGYNNLL</sequence>
<dbReference type="Proteomes" id="UP001292094">
    <property type="component" value="Unassembled WGS sequence"/>
</dbReference>
<dbReference type="GO" id="GO:0005615">
    <property type="term" value="C:extracellular space"/>
    <property type="evidence" value="ECO:0007669"/>
    <property type="project" value="TreeGrafter"/>
</dbReference>
<feature type="domain" description="BPTI/Kunitz inhibitor" evidence="4">
    <location>
        <begin position="71"/>
        <end position="118"/>
    </location>
</feature>
<feature type="domain" description="BPTI/Kunitz inhibitor" evidence="4">
    <location>
        <begin position="331"/>
        <end position="381"/>
    </location>
</feature>
<accession>A0AAE1TMH2</accession>
<dbReference type="GO" id="GO:0004867">
    <property type="term" value="F:serine-type endopeptidase inhibitor activity"/>
    <property type="evidence" value="ECO:0007669"/>
    <property type="project" value="UniProtKB-KW"/>
</dbReference>
<comment type="caution">
    <text evidence="5">The sequence shown here is derived from an EMBL/GenBank/DDBJ whole genome shotgun (WGS) entry which is preliminary data.</text>
</comment>
<evidence type="ECO:0000256" key="3">
    <source>
        <dbReference type="ARBA" id="ARBA00023157"/>
    </source>
</evidence>
<dbReference type="Pfam" id="PF00014">
    <property type="entry name" value="Kunitz_BPTI"/>
    <property type="match status" value="5"/>
</dbReference>
<evidence type="ECO:0000313" key="6">
    <source>
        <dbReference type="Proteomes" id="UP001292094"/>
    </source>
</evidence>
<organism evidence="5 6">
    <name type="scientific">Petrolisthes manimaculis</name>
    <dbReference type="NCBI Taxonomy" id="1843537"/>
    <lineage>
        <taxon>Eukaryota</taxon>
        <taxon>Metazoa</taxon>
        <taxon>Ecdysozoa</taxon>
        <taxon>Arthropoda</taxon>
        <taxon>Crustacea</taxon>
        <taxon>Multicrustacea</taxon>
        <taxon>Malacostraca</taxon>
        <taxon>Eumalacostraca</taxon>
        <taxon>Eucarida</taxon>
        <taxon>Decapoda</taxon>
        <taxon>Pleocyemata</taxon>
        <taxon>Anomura</taxon>
        <taxon>Galatheoidea</taxon>
        <taxon>Porcellanidae</taxon>
        <taxon>Petrolisthes</taxon>
    </lineage>
</organism>
<dbReference type="CDD" id="cd00109">
    <property type="entry name" value="Kunitz-type"/>
    <property type="match status" value="4"/>
</dbReference>